<feature type="transmembrane region" description="Helical" evidence="7">
    <location>
        <begin position="379"/>
        <end position="407"/>
    </location>
</feature>
<feature type="transmembrane region" description="Helical" evidence="7">
    <location>
        <begin position="65"/>
        <end position="86"/>
    </location>
</feature>
<evidence type="ECO:0000256" key="2">
    <source>
        <dbReference type="ARBA" id="ARBA00022448"/>
    </source>
</evidence>
<evidence type="ECO:0000313" key="9">
    <source>
        <dbReference type="EMBL" id="MFC0081939.1"/>
    </source>
</evidence>
<keyword evidence="5 7" id="KW-1133">Transmembrane helix</keyword>
<organism evidence="9 10">
    <name type="scientific">Aciditerrimonas ferrireducens</name>
    <dbReference type="NCBI Taxonomy" id="667306"/>
    <lineage>
        <taxon>Bacteria</taxon>
        <taxon>Bacillati</taxon>
        <taxon>Actinomycetota</taxon>
        <taxon>Acidimicrobiia</taxon>
        <taxon>Acidimicrobiales</taxon>
        <taxon>Acidimicrobiaceae</taxon>
        <taxon>Aciditerrimonas</taxon>
    </lineage>
</organism>
<keyword evidence="3" id="KW-1003">Cell membrane</keyword>
<keyword evidence="2" id="KW-0813">Transport</keyword>
<dbReference type="Proteomes" id="UP001589788">
    <property type="component" value="Unassembled WGS sequence"/>
</dbReference>
<feature type="domain" description="Major facilitator superfamily (MFS) profile" evidence="8">
    <location>
        <begin position="29"/>
        <end position="442"/>
    </location>
</feature>
<gene>
    <name evidence="9" type="ORF">ACFFRE_07235</name>
</gene>
<evidence type="ECO:0000256" key="1">
    <source>
        <dbReference type="ARBA" id="ARBA00004651"/>
    </source>
</evidence>
<name>A0ABV6C2N4_9ACTN</name>
<dbReference type="InterPro" id="IPR036259">
    <property type="entry name" value="MFS_trans_sf"/>
</dbReference>
<dbReference type="SUPFAM" id="SSF103473">
    <property type="entry name" value="MFS general substrate transporter"/>
    <property type="match status" value="1"/>
</dbReference>
<evidence type="ECO:0000256" key="6">
    <source>
        <dbReference type="ARBA" id="ARBA00023136"/>
    </source>
</evidence>
<dbReference type="EMBL" id="JBHLYQ010000058">
    <property type="protein sequence ID" value="MFC0081939.1"/>
    <property type="molecule type" value="Genomic_DNA"/>
</dbReference>
<proteinExistence type="predicted"/>
<comment type="caution">
    <text evidence="9">The sequence shown here is derived from an EMBL/GenBank/DDBJ whole genome shotgun (WGS) entry which is preliminary data.</text>
</comment>
<sequence>MSERRLARWRSGLVHRELAAYPGPLRRAGLVLLVVACTVVLYQQQYVQGAVSPSVLTHFGVSFRWYLTLIVVTNLLGALASLLAGLADRVGRANLVVAGLALHALLTAFAIPAAPNALGYGTLVACSGIVEGAVLVATPALVRDFSPQVRRGTAMGLWTLGPVLGSLVVAEVASNTLPHLHAWQDQFHIAGLTGAAVALAAFLWLRELSPGLRDQRMRSAQERALVEARARGIDLGEALRHPWRQMARTDVLLPAFGVSVFLLIYYAAVAFFVIYFTSVFGYSQAEANSLGNWFWAADALAVVVSGVLADRLGVRKPLVVGGALVAVVMTLVFASRATDPTTTPLTFVLIISVLSLSRGFAYAPWMAAFTETVEQRNPALVATGLAIWGWVLRLVVAASFLVLPLVVSAVTPVTTYGPTLAAIRTAYPEQVATLEVLPPAVRAGLRTNPPEAPAVSAALATIGTRFHLDRAQALARLLALRQLPAADRAYLQAHGAAVTRARARAPGQWRTWWWICAGGQLVFIPTVLPPRGRWRP</sequence>
<keyword evidence="6 7" id="KW-0472">Membrane</keyword>
<feature type="transmembrane region" description="Helical" evidence="7">
    <location>
        <begin position="347"/>
        <end position="367"/>
    </location>
</feature>
<feature type="transmembrane region" description="Helical" evidence="7">
    <location>
        <begin position="318"/>
        <end position="335"/>
    </location>
</feature>
<evidence type="ECO:0000256" key="7">
    <source>
        <dbReference type="SAM" id="Phobius"/>
    </source>
</evidence>
<reference evidence="9 10" key="1">
    <citation type="submission" date="2024-09" db="EMBL/GenBank/DDBJ databases">
        <authorList>
            <person name="Sun Q."/>
            <person name="Mori K."/>
        </authorList>
    </citation>
    <scope>NUCLEOTIDE SEQUENCE [LARGE SCALE GENOMIC DNA]</scope>
    <source>
        <strain evidence="9 10">JCM 15389</strain>
    </source>
</reference>
<dbReference type="RefSeq" id="WP_377789274.1">
    <property type="nucleotide sequence ID" value="NZ_JBHLYQ010000058.1"/>
</dbReference>
<keyword evidence="4 7" id="KW-0812">Transmembrane</keyword>
<protein>
    <submittedName>
        <fullName evidence="9">MFS transporter</fullName>
    </submittedName>
</protein>
<evidence type="ECO:0000259" key="8">
    <source>
        <dbReference type="PROSITE" id="PS50850"/>
    </source>
</evidence>
<evidence type="ECO:0000256" key="4">
    <source>
        <dbReference type="ARBA" id="ARBA00022692"/>
    </source>
</evidence>
<evidence type="ECO:0000313" key="10">
    <source>
        <dbReference type="Proteomes" id="UP001589788"/>
    </source>
</evidence>
<evidence type="ECO:0000256" key="5">
    <source>
        <dbReference type="ARBA" id="ARBA00022989"/>
    </source>
</evidence>
<dbReference type="Pfam" id="PF07690">
    <property type="entry name" value="MFS_1"/>
    <property type="match status" value="1"/>
</dbReference>
<dbReference type="PANTHER" id="PTHR23517:SF3">
    <property type="entry name" value="INTEGRAL MEMBRANE TRANSPORT PROTEIN"/>
    <property type="match status" value="1"/>
</dbReference>
<dbReference type="PROSITE" id="PS50850">
    <property type="entry name" value="MFS"/>
    <property type="match status" value="1"/>
</dbReference>
<feature type="transmembrane region" description="Helical" evidence="7">
    <location>
        <begin position="120"/>
        <end position="142"/>
    </location>
</feature>
<dbReference type="PANTHER" id="PTHR23517">
    <property type="entry name" value="RESISTANCE PROTEIN MDTM, PUTATIVE-RELATED-RELATED"/>
    <property type="match status" value="1"/>
</dbReference>
<dbReference type="InterPro" id="IPR011701">
    <property type="entry name" value="MFS"/>
</dbReference>
<feature type="transmembrane region" description="Helical" evidence="7">
    <location>
        <begin position="93"/>
        <end position="114"/>
    </location>
</feature>
<dbReference type="Gene3D" id="1.20.1250.20">
    <property type="entry name" value="MFS general substrate transporter like domains"/>
    <property type="match status" value="2"/>
</dbReference>
<feature type="transmembrane region" description="Helical" evidence="7">
    <location>
        <begin position="154"/>
        <end position="174"/>
    </location>
</feature>
<feature type="transmembrane region" description="Helical" evidence="7">
    <location>
        <begin position="186"/>
        <end position="205"/>
    </location>
</feature>
<accession>A0ABV6C2N4</accession>
<feature type="transmembrane region" description="Helical" evidence="7">
    <location>
        <begin position="251"/>
        <end position="278"/>
    </location>
</feature>
<comment type="subcellular location">
    <subcellularLocation>
        <location evidence="1">Cell membrane</location>
        <topology evidence="1">Multi-pass membrane protein</topology>
    </subcellularLocation>
</comment>
<keyword evidence="10" id="KW-1185">Reference proteome</keyword>
<evidence type="ECO:0000256" key="3">
    <source>
        <dbReference type="ARBA" id="ARBA00022475"/>
    </source>
</evidence>
<dbReference type="InterPro" id="IPR050171">
    <property type="entry name" value="MFS_Transporters"/>
</dbReference>
<feature type="transmembrane region" description="Helical" evidence="7">
    <location>
        <begin position="290"/>
        <end position="309"/>
    </location>
</feature>
<dbReference type="InterPro" id="IPR020846">
    <property type="entry name" value="MFS_dom"/>
</dbReference>